<dbReference type="EMBL" id="LT670844">
    <property type="protein sequence ID" value="SHK82825.1"/>
    <property type="molecule type" value="Genomic_DNA"/>
</dbReference>
<gene>
    <name evidence="1" type="ORF">SAMN05444159_4289</name>
</gene>
<proteinExistence type="predicted"/>
<evidence type="ECO:0000313" key="2">
    <source>
        <dbReference type="Proteomes" id="UP000189935"/>
    </source>
</evidence>
<dbReference type="Proteomes" id="UP000189935">
    <property type="component" value="Chromosome I"/>
</dbReference>
<protein>
    <submittedName>
        <fullName evidence="1">Uncharacterized protein</fullName>
    </submittedName>
</protein>
<name>A0A1M6VNB7_9BRAD</name>
<organism evidence="1 2">
    <name type="scientific">Bradyrhizobium lablabi</name>
    <dbReference type="NCBI Taxonomy" id="722472"/>
    <lineage>
        <taxon>Bacteria</taxon>
        <taxon>Pseudomonadati</taxon>
        <taxon>Pseudomonadota</taxon>
        <taxon>Alphaproteobacteria</taxon>
        <taxon>Hyphomicrobiales</taxon>
        <taxon>Nitrobacteraceae</taxon>
        <taxon>Bradyrhizobium</taxon>
    </lineage>
</organism>
<reference evidence="1 2" key="1">
    <citation type="submission" date="2016-11" db="EMBL/GenBank/DDBJ databases">
        <authorList>
            <person name="Jaros S."/>
            <person name="Januszkiewicz K."/>
            <person name="Wedrychowicz H."/>
        </authorList>
    </citation>
    <scope>NUCLEOTIDE SEQUENCE [LARGE SCALE GENOMIC DNA]</scope>
    <source>
        <strain evidence="1 2">GAS499</strain>
    </source>
</reference>
<evidence type="ECO:0000313" key="1">
    <source>
        <dbReference type="EMBL" id="SHK82825.1"/>
    </source>
</evidence>
<accession>A0A1M6VNB7</accession>
<dbReference type="AlphaFoldDB" id="A0A1M6VNB7"/>
<sequence>MIVTDVGNGMRWTRQRRLRKCFSQGGFYHP</sequence>